<evidence type="ECO:0000256" key="1">
    <source>
        <dbReference type="SAM" id="MobiDB-lite"/>
    </source>
</evidence>
<organism evidence="3 4">
    <name type="scientific">Eumeta variegata</name>
    <name type="common">Bagworm moth</name>
    <name type="synonym">Eumeta japonica</name>
    <dbReference type="NCBI Taxonomy" id="151549"/>
    <lineage>
        <taxon>Eukaryota</taxon>
        <taxon>Metazoa</taxon>
        <taxon>Ecdysozoa</taxon>
        <taxon>Arthropoda</taxon>
        <taxon>Hexapoda</taxon>
        <taxon>Insecta</taxon>
        <taxon>Pterygota</taxon>
        <taxon>Neoptera</taxon>
        <taxon>Endopterygota</taxon>
        <taxon>Lepidoptera</taxon>
        <taxon>Glossata</taxon>
        <taxon>Ditrysia</taxon>
        <taxon>Tineoidea</taxon>
        <taxon>Psychidae</taxon>
        <taxon>Oiketicinae</taxon>
        <taxon>Eumeta</taxon>
    </lineage>
</organism>
<keyword evidence="2" id="KW-0812">Transmembrane</keyword>
<dbReference type="AlphaFoldDB" id="A0A4C1YT39"/>
<evidence type="ECO:0000256" key="2">
    <source>
        <dbReference type="SAM" id="Phobius"/>
    </source>
</evidence>
<evidence type="ECO:0000313" key="3">
    <source>
        <dbReference type="EMBL" id="GBP78350.1"/>
    </source>
</evidence>
<keyword evidence="2" id="KW-1133">Transmembrane helix</keyword>
<feature type="compositionally biased region" description="Basic residues" evidence="1">
    <location>
        <begin position="362"/>
        <end position="371"/>
    </location>
</feature>
<sequence>MRQRDFGIQVASEAGPQMRARTVTCSRATGGAAGGDPGAPSYKEISVLCVTRARDRFRSCFRRPGPPLTVFKRGNFLPVYLLLYFIFIRGVSLVERAFRRILQPNLFSMNKLRPLGTGAIADACTRQQPESLTAGGRGRAGASGTPRKVRRRRGNRPAPLDVGGRALSAGPGLRAGQGAKHHVTSAAIPTYVGSCRDATSTPITNNLFVNLITYVCPGCLLTNRYPIVLYYSNAKQSSERGRASNRHWNGTNYRASITPIVTLWVAEYEPSKKIALRIPSRDAEQGDTPAGDTGANYHRRGGRFTLETISARPPARPRPPMIVFLLMLKPRRRGRCTRKSLINVPYYSHFGGLIPRPPRAGPCKRPRRCRRVNGASTDSPEQRVSVGARAALSIESQRRAFAFPNLARIGGVIIPHRGAAAPLVTHRLLCLRLVGGDSCADAGAGPRSSSESSNRRHALIGYRPHAFSAQLTCHPFKKTIDAIYVRFVQLLGRGRSGVLERRRLAIGLIDASTPAHISRRRQRGSFSGRPRMPAE</sequence>
<evidence type="ECO:0000313" key="4">
    <source>
        <dbReference type="Proteomes" id="UP000299102"/>
    </source>
</evidence>
<feature type="transmembrane region" description="Helical" evidence="2">
    <location>
        <begin position="76"/>
        <end position="94"/>
    </location>
</feature>
<proteinExistence type="predicted"/>
<keyword evidence="2" id="KW-0472">Membrane</keyword>
<comment type="caution">
    <text evidence="3">The sequence shown here is derived from an EMBL/GenBank/DDBJ whole genome shotgun (WGS) entry which is preliminary data.</text>
</comment>
<feature type="region of interest" description="Disordered" evidence="1">
    <location>
        <begin position="358"/>
        <end position="382"/>
    </location>
</feature>
<keyword evidence="4" id="KW-1185">Reference proteome</keyword>
<dbReference type="Proteomes" id="UP000299102">
    <property type="component" value="Unassembled WGS sequence"/>
</dbReference>
<dbReference type="EMBL" id="BGZK01001366">
    <property type="protein sequence ID" value="GBP78350.1"/>
    <property type="molecule type" value="Genomic_DNA"/>
</dbReference>
<protein>
    <submittedName>
        <fullName evidence="3">Uncharacterized protein</fullName>
    </submittedName>
</protein>
<accession>A0A4C1YT39</accession>
<feature type="region of interest" description="Disordered" evidence="1">
    <location>
        <begin position="130"/>
        <end position="163"/>
    </location>
</feature>
<name>A0A4C1YT39_EUMVA</name>
<gene>
    <name evidence="3" type="ORF">EVAR_9358_1</name>
</gene>
<reference evidence="3 4" key="1">
    <citation type="journal article" date="2019" name="Commun. Biol.">
        <title>The bagworm genome reveals a unique fibroin gene that provides high tensile strength.</title>
        <authorList>
            <person name="Kono N."/>
            <person name="Nakamura H."/>
            <person name="Ohtoshi R."/>
            <person name="Tomita M."/>
            <person name="Numata K."/>
            <person name="Arakawa K."/>
        </authorList>
    </citation>
    <scope>NUCLEOTIDE SEQUENCE [LARGE SCALE GENOMIC DNA]</scope>
</reference>